<dbReference type="AlphaFoldDB" id="A0A1A9WC90"/>
<dbReference type="VEuPathDB" id="VectorBase:GBRI014179"/>
<evidence type="ECO:0000313" key="3">
    <source>
        <dbReference type="Proteomes" id="UP000091820"/>
    </source>
</evidence>
<evidence type="ECO:0000313" key="2">
    <source>
        <dbReference type="EnsemblMetazoa" id="GBRI014179-PA"/>
    </source>
</evidence>
<evidence type="ECO:0000256" key="1">
    <source>
        <dbReference type="SAM" id="Phobius"/>
    </source>
</evidence>
<sequence length="67" mass="7547">MSRNIKCSYYPHQIISNKRIVVVVVVVVIVVVVVAFASFSRCLCKQRTPYSLLFVKSNLSQALCTKV</sequence>
<proteinExistence type="predicted"/>
<organism evidence="2 3">
    <name type="scientific">Glossina brevipalpis</name>
    <dbReference type="NCBI Taxonomy" id="37001"/>
    <lineage>
        <taxon>Eukaryota</taxon>
        <taxon>Metazoa</taxon>
        <taxon>Ecdysozoa</taxon>
        <taxon>Arthropoda</taxon>
        <taxon>Hexapoda</taxon>
        <taxon>Insecta</taxon>
        <taxon>Pterygota</taxon>
        <taxon>Neoptera</taxon>
        <taxon>Endopterygota</taxon>
        <taxon>Diptera</taxon>
        <taxon>Brachycera</taxon>
        <taxon>Muscomorpha</taxon>
        <taxon>Hippoboscoidea</taxon>
        <taxon>Glossinidae</taxon>
        <taxon>Glossina</taxon>
    </lineage>
</organism>
<accession>A0A1A9WC90</accession>
<keyword evidence="1" id="KW-0472">Membrane</keyword>
<feature type="transmembrane region" description="Helical" evidence="1">
    <location>
        <begin position="20"/>
        <end position="39"/>
    </location>
</feature>
<keyword evidence="1" id="KW-1133">Transmembrane helix</keyword>
<dbReference type="EnsemblMetazoa" id="GBRI014179-RA">
    <property type="protein sequence ID" value="GBRI014179-PA"/>
    <property type="gene ID" value="GBRI014179"/>
</dbReference>
<protein>
    <submittedName>
        <fullName evidence="2">Uncharacterized protein</fullName>
    </submittedName>
</protein>
<keyword evidence="1" id="KW-0812">Transmembrane</keyword>
<keyword evidence="3" id="KW-1185">Reference proteome</keyword>
<dbReference type="Proteomes" id="UP000091820">
    <property type="component" value="Unassembled WGS sequence"/>
</dbReference>
<reference evidence="3" key="1">
    <citation type="submission" date="2014-03" db="EMBL/GenBank/DDBJ databases">
        <authorList>
            <person name="Aksoy S."/>
            <person name="Warren W."/>
            <person name="Wilson R.K."/>
        </authorList>
    </citation>
    <scope>NUCLEOTIDE SEQUENCE [LARGE SCALE GENOMIC DNA]</scope>
    <source>
        <strain evidence="3">IAEA</strain>
    </source>
</reference>
<name>A0A1A9WC90_9MUSC</name>
<reference evidence="2" key="2">
    <citation type="submission" date="2020-05" db="UniProtKB">
        <authorList>
            <consortium name="EnsemblMetazoa"/>
        </authorList>
    </citation>
    <scope>IDENTIFICATION</scope>
    <source>
        <strain evidence="2">IAEA</strain>
    </source>
</reference>